<keyword evidence="1" id="KW-0479">Metal-binding</keyword>
<comment type="caution">
    <text evidence="3">The sequence shown here is derived from an EMBL/GenBank/DDBJ whole genome shotgun (WGS) entry which is preliminary data.</text>
</comment>
<keyword evidence="4" id="KW-1185">Reference proteome</keyword>
<sequence length="70" mass="7684">MNRMMTPSSKGSGGLTCYNCHQVGHYSRDCVDLEWDIATSSGRNRVVIAAFMAERSDTRPSTAKMPPSSE</sequence>
<dbReference type="GO" id="GO:0008270">
    <property type="term" value="F:zinc ion binding"/>
    <property type="evidence" value="ECO:0007669"/>
    <property type="project" value="UniProtKB-KW"/>
</dbReference>
<dbReference type="AlphaFoldDB" id="A0AAN5I263"/>
<evidence type="ECO:0000313" key="3">
    <source>
        <dbReference type="EMBL" id="GMR49212.1"/>
    </source>
</evidence>
<feature type="non-terminal residue" evidence="3">
    <location>
        <position position="70"/>
    </location>
</feature>
<dbReference type="Gene3D" id="4.10.60.10">
    <property type="entry name" value="Zinc finger, CCHC-type"/>
    <property type="match status" value="1"/>
</dbReference>
<proteinExistence type="predicted"/>
<dbReference type="SUPFAM" id="SSF57756">
    <property type="entry name" value="Retrovirus zinc finger-like domains"/>
    <property type="match status" value="1"/>
</dbReference>
<dbReference type="Proteomes" id="UP001328107">
    <property type="component" value="Unassembled WGS sequence"/>
</dbReference>
<organism evidence="3 4">
    <name type="scientific">Pristionchus mayeri</name>
    <dbReference type="NCBI Taxonomy" id="1317129"/>
    <lineage>
        <taxon>Eukaryota</taxon>
        <taxon>Metazoa</taxon>
        <taxon>Ecdysozoa</taxon>
        <taxon>Nematoda</taxon>
        <taxon>Chromadorea</taxon>
        <taxon>Rhabditida</taxon>
        <taxon>Rhabditina</taxon>
        <taxon>Diplogasteromorpha</taxon>
        <taxon>Diplogasteroidea</taxon>
        <taxon>Neodiplogasteridae</taxon>
        <taxon>Pristionchus</taxon>
    </lineage>
</organism>
<keyword evidence="1" id="KW-0863">Zinc-finger</keyword>
<dbReference type="InterPro" id="IPR036875">
    <property type="entry name" value="Znf_CCHC_sf"/>
</dbReference>
<name>A0AAN5I263_9BILA</name>
<feature type="domain" description="CCHC-type" evidence="2">
    <location>
        <begin position="17"/>
        <end position="30"/>
    </location>
</feature>
<dbReference type="GO" id="GO:0019899">
    <property type="term" value="F:enzyme binding"/>
    <property type="evidence" value="ECO:0007669"/>
    <property type="project" value="UniProtKB-ARBA"/>
</dbReference>
<evidence type="ECO:0000313" key="4">
    <source>
        <dbReference type="Proteomes" id="UP001328107"/>
    </source>
</evidence>
<protein>
    <recommendedName>
        <fullName evidence="2">CCHC-type domain-containing protein</fullName>
    </recommendedName>
</protein>
<dbReference type="Pfam" id="PF00098">
    <property type="entry name" value="zf-CCHC"/>
    <property type="match status" value="1"/>
</dbReference>
<evidence type="ECO:0000256" key="1">
    <source>
        <dbReference type="PROSITE-ProRule" id="PRU00047"/>
    </source>
</evidence>
<dbReference type="PROSITE" id="PS50158">
    <property type="entry name" value="ZF_CCHC"/>
    <property type="match status" value="1"/>
</dbReference>
<evidence type="ECO:0000259" key="2">
    <source>
        <dbReference type="PROSITE" id="PS50158"/>
    </source>
</evidence>
<dbReference type="InterPro" id="IPR001878">
    <property type="entry name" value="Znf_CCHC"/>
</dbReference>
<gene>
    <name evidence="3" type="ORF">PMAYCL1PPCAC_19407</name>
</gene>
<dbReference type="GO" id="GO:0003676">
    <property type="term" value="F:nucleic acid binding"/>
    <property type="evidence" value="ECO:0007669"/>
    <property type="project" value="InterPro"/>
</dbReference>
<accession>A0AAN5I263</accession>
<dbReference type="SMART" id="SM00343">
    <property type="entry name" value="ZnF_C2HC"/>
    <property type="match status" value="1"/>
</dbReference>
<keyword evidence="1" id="KW-0862">Zinc</keyword>
<reference evidence="4" key="1">
    <citation type="submission" date="2022-10" db="EMBL/GenBank/DDBJ databases">
        <title>Genome assembly of Pristionchus species.</title>
        <authorList>
            <person name="Yoshida K."/>
            <person name="Sommer R.J."/>
        </authorList>
    </citation>
    <scope>NUCLEOTIDE SEQUENCE [LARGE SCALE GENOMIC DNA]</scope>
    <source>
        <strain evidence="4">RS5460</strain>
    </source>
</reference>
<dbReference type="EMBL" id="BTRK01000004">
    <property type="protein sequence ID" value="GMR49212.1"/>
    <property type="molecule type" value="Genomic_DNA"/>
</dbReference>